<gene>
    <name evidence="4" type="ORF">AKJ09_09805</name>
</gene>
<dbReference type="STRING" id="1391654.AKJ09_09805"/>
<reference evidence="4 5" key="1">
    <citation type="submission" date="2015-08" db="EMBL/GenBank/DDBJ databases">
        <authorList>
            <person name="Babu N.S."/>
            <person name="Beckwith C.J."/>
            <person name="Beseler K.G."/>
            <person name="Brison A."/>
            <person name="Carone J.V."/>
            <person name="Caskin T.P."/>
            <person name="Diamond M."/>
            <person name="Durham M.E."/>
            <person name="Foxe J.M."/>
            <person name="Go M."/>
            <person name="Henderson B.A."/>
            <person name="Jones I.B."/>
            <person name="McGettigan J.A."/>
            <person name="Micheletti S.J."/>
            <person name="Nasrallah M.E."/>
            <person name="Ortiz D."/>
            <person name="Piller C.R."/>
            <person name="Privatt S.R."/>
            <person name="Schneider S.L."/>
            <person name="Sharp S."/>
            <person name="Smith T.C."/>
            <person name="Stanton J.D."/>
            <person name="Ullery H.E."/>
            <person name="Wilson R.J."/>
            <person name="Serrano M.G."/>
            <person name="Buck G."/>
            <person name="Lee V."/>
            <person name="Wang Y."/>
            <person name="Carvalho R."/>
            <person name="Voegtly L."/>
            <person name="Shi R."/>
            <person name="Duckworth R."/>
            <person name="Johnson A."/>
            <person name="Loviza R."/>
            <person name="Walstead R."/>
            <person name="Shah Z."/>
            <person name="Kiflezghi M."/>
            <person name="Wade K."/>
            <person name="Ball S.L."/>
            <person name="Bradley K.W."/>
            <person name="Asai D.J."/>
            <person name="Bowman C.A."/>
            <person name="Russell D.A."/>
            <person name="Pope W.H."/>
            <person name="Jacobs-Sera D."/>
            <person name="Hendrix R.W."/>
            <person name="Hatfull G.F."/>
        </authorList>
    </citation>
    <scope>NUCLEOTIDE SEQUENCE [LARGE SCALE GENOMIC DNA]</scope>
    <source>
        <strain evidence="4 5">DSM 27648</strain>
    </source>
</reference>
<evidence type="ECO:0000313" key="4">
    <source>
        <dbReference type="EMBL" id="AKV03142.1"/>
    </source>
</evidence>
<dbReference type="PROSITE" id="PS51820">
    <property type="entry name" value="PA14"/>
    <property type="match status" value="1"/>
</dbReference>
<feature type="chain" id="PRO_5005467375" evidence="2">
    <location>
        <begin position="19"/>
        <end position="260"/>
    </location>
</feature>
<dbReference type="InterPro" id="IPR037524">
    <property type="entry name" value="PA14/GLEYA"/>
</dbReference>
<protein>
    <submittedName>
        <fullName evidence="4">Putative large, multifunctional secreted protein</fullName>
    </submittedName>
</protein>
<feature type="domain" description="PA14" evidence="3">
    <location>
        <begin position="111"/>
        <end position="259"/>
    </location>
</feature>
<name>A0A0K1QBT9_9BACT</name>
<dbReference type="KEGG" id="llu:AKJ09_09805"/>
<feature type="signal peptide" evidence="2">
    <location>
        <begin position="1"/>
        <end position="18"/>
    </location>
</feature>
<dbReference type="PROSITE" id="PS51257">
    <property type="entry name" value="PROKAR_LIPOPROTEIN"/>
    <property type="match status" value="1"/>
</dbReference>
<feature type="compositionally biased region" description="Low complexity" evidence="1">
    <location>
        <begin position="28"/>
        <end position="45"/>
    </location>
</feature>
<keyword evidence="5" id="KW-1185">Reference proteome</keyword>
<dbReference type="RefSeq" id="WP_146653955.1">
    <property type="nucleotide sequence ID" value="NZ_CP012333.1"/>
</dbReference>
<evidence type="ECO:0000256" key="2">
    <source>
        <dbReference type="SAM" id="SignalP"/>
    </source>
</evidence>
<dbReference type="Gene3D" id="3.90.182.10">
    <property type="entry name" value="Toxin - Anthrax Protective Antigen,domain 1"/>
    <property type="match status" value="1"/>
</dbReference>
<dbReference type="PATRIC" id="fig|1391654.3.peg.9929"/>
<dbReference type="OrthoDB" id="5513570at2"/>
<organism evidence="4 5">
    <name type="scientific">Labilithrix luteola</name>
    <dbReference type="NCBI Taxonomy" id="1391654"/>
    <lineage>
        <taxon>Bacteria</taxon>
        <taxon>Pseudomonadati</taxon>
        <taxon>Myxococcota</taxon>
        <taxon>Polyangia</taxon>
        <taxon>Polyangiales</taxon>
        <taxon>Labilitrichaceae</taxon>
        <taxon>Labilithrix</taxon>
    </lineage>
</organism>
<proteinExistence type="predicted"/>
<dbReference type="SMART" id="SM00758">
    <property type="entry name" value="PA14"/>
    <property type="match status" value="1"/>
</dbReference>
<accession>A0A0K1QBT9</accession>
<dbReference type="Pfam" id="PF07691">
    <property type="entry name" value="PA14"/>
    <property type="match status" value="1"/>
</dbReference>
<dbReference type="EMBL" id="CP012333">
    <property type="protein sequence ID" value="AKV03142.1"/>
    <property type="molecule type" value="Genomic_DNA"/>
</dbReference>
<evidence type="ECO:0000313" key="5">
    <source>
        <dbReference type="Proteomes" id="UP000064967"/>
    </source>
</evidence>
<evidence type="ECO:0000259" key="3">
    <source>
        <dbReference type="PROSITE" id="PS51820"/>
    </source>
</evidence>
<sequence length="260" mass="26962">MRKLFVPFAFLAGTTALACSIQVGTNKPANQPAQQAAATPSTVAPKTSPAPVPTPKVTGTPIGALRFRRPGVTPTLPSGTATAPAGSATVPTTPGTPAIMTGTNAFGSGTADMNGFAGYVFPLPAGHTKLPDLTTMQPTGVLFAQTLNVTQRAMTGGFPGIDATRNENFAIHWEAPLVVDNEADYTFRISSDDGSILKIDGMTIVDNDGNHALAEKSGPVHLVKGTHAITVDYFQTTGNVALQLFCKRGTEAEIVCPTKL</sequence>
<evidence type="ECO:0000256" key="1">
    <source>
        <dbReference type="SAM" id="MobiDB-lite"/>
    </source>
</evidence>
<keyword evidence="2" id="KW-0732">Signal</keyword>
<dbReference type="SUPFAM" id="SSF56988">
    <property type="entry name" value="Anthrax protective antigen"/>
    <property type="match status" value="1"/>
</dbReference>
<dbReference type="AlphaFoldDB" id="A0A0K1QBT9"/>
<dbReference type="Proteomes" id="UP000064967">
    <property type="component" value="Chromosome"/>
</dbReference>
<feature type="compositionally biased region" description="Low complexity" evidence="1">
    <location>
        <begin position="77"/>
        <end position="96"/>
    </location>
</feature>
<feature type="region of interest" description="Disordered" evidence="1">
    <location>
        <begin position="26"/>
        <end position="96"/>
    </location>
</feature>
<dbReference type="InterPro" id="IPR011658">
    <property type="entry name" value="PA14_dom"/>
</dbReference>